<dbReference type="EMBL" id="UFUW01000001">
    <property type="protein sequence ID" value="SUX21083.1"/>
    <property type="molecule type" value="Genomic_DNA"/>
</dbReference>
<feature type="domain" description="Peptidase S26" evidence="8">
    <location>
        <begin position="118"/>
        <end position="321"/>
    </location>
</feature>
<evidence type="ECO:0000256" key="5">
    <source>
        <dbReference type="ARBA" id="ARBA00022801"/>
    </source>
</evidence>
<dbReference type="PROSITE" id="PS00761">
    <property type="entry name" value="SPASE_I_3"/>
    <property type="match status" value="1"/>
</dbReference>
<dbReference type="AlphaFoldDB" id="A0A381E4I4"/>
<dbReference type="CDD" id="cd06530">
    <property type="entry name" value="S26_SPase_I"/>
    <property type="match status" value="1"/>
</dbReference>
<feature type="transmembrane region" description="Helical" evidence="7">
    <location>
        <begin position="114"/>
        <end position="136"/>
    </location>
</feature>
<evidence type="ECO:0000256" key="6">
    <source>
        <dbReference type="PIRSR" id="PIRSR600223-1"/>
    </source>
</evidence>
<gene>
    <name evidence="9" type="primary">lepB</name>
    <name evidence="9" type="ORF">NCTC13294_00906</name>
</gene>
<feature type="active site" evidence="6">
    <location>
        <position position="145"/>
    </location>
</feature>
<dbReference type="GO" id="GO:0016020">
    <property type="term" value="C:membrane"/>
    <property type="evidence" value="ECO:0007669"/>
    <property type="project" value="UniProtKB-SubCell"/>
</dbReference>
<dbReference type="EC" id="3.4.21.89" evidence="3 7"/>
<dbReference type="PRINTS" id="PR00727">
    <property type="entry name" value="LEADERPTASE"/>
</dbReference>
<dbReference type="InterPro" id="IPR019533">
    <property type="entry name" value="Peptidase_S26"/>
</dbReference>
<evidence type="ECO:0000256" key="7">
    <source>
        <dbReference type="RuleBase" id="RU362042"/>
    </source>
</evidence>
<dbReference type="GO" id="GO:0006465">
    <property type="term" value="P:signal peptide processing"/>
    <property type="evidence" value="ECO:0007669"/>
    <property type="project" value="InterPro"/>
</dbReference>
<keyword evidence="7" id="KW-1133">Transmembrane helix</keyword>
<dbReference type="Pfam" id="PF10502">
    <property type="entry name" value="Peptidase_S26"/>
    <property type="match status" value="1"/>
</dbReference>
<sequence length="340" mass="39047">MNYLQQILGAFMTHFELILTITVLVCFVFYLIDGHSYRKTRKRLYRAFKRDDISPEDRLAYANRLATVLQSRRGVPRKHQKAFDSAQNKLANGERLSGGELYWLKHPVYPQEKFIEFFGGMFWVLFAVWFIRSFLWEPFRIPSGSMEPNLYDGDFILTSKYSYGIKLPVLRSTIIPTGSVQRGDVVVFRYPQNPALHYIKRVIGLPGDHIRYDHDQVWINGEAQPLEPVGETREITREYEGGLKITIPAVTYKETLGGRAHLAQLYPQHPNTRPGMVEGSLTVPEGHYFVMGDNRDDSEDSRAWGFVPEANLVGKATFIWMNSNCLLGKGECNHIGKTIH</sequence>
<feature type="active site" evidence="6">
    <location>
        <position position="200"/>
    </location>
</feature>
<dbReference type="GO" id="GO:0004252">
    <property type="term" value="F:serine-type endopeptidase activity"/>
    <property type="evidence" value="ECO:0007669"/>
    <property type="project" value="InterPro"/>
</dbReference>
<proteinExistence type="inferred from homology"/>
<keyword evidence="7" id="KW-0812">Transmembrane</keyword>
<dbReference type="PANTHER" id="PTHR43390:SF1">
    <property type="entry name" value="CHLOROPLAST PROCESSING PEPTIDASE"/>
    <property type="match status" value="1"/>
</dbReference>
<dbReference type="Gene3D" id="2.10.109.10">
    <property type="entry name" value="Umud Fragment, subunit A"/>
    <property type="match status" value="1"/>
</dbReference>
<protein>
    <recommendedName>
        <fullName evidence="4 7">Signal peptidase I</fullName>
        <ecNumber evidence="3 7">3.4.21.89</ecNumber>
    </recommendedName>
</protein>
<dbReference type="NCBIfam" id="TIGR02227">
    <property type="entry name" value="sigpep_I_bact"/>
    <property type="match status" value="1"/>
</dbReference>
<dbReference type="Proteomes" id="UP000254572">
    <property type="component" value="Unassembled WGS sequence"/>
</dbReference>
<comment type="similarity">
    <text evidence="2 7">Belongs to the peptidase S26 family.</text>
</comment>
<dbReference type="InterPro" id="IPR019757">
    <property type="entry name" value="Pept_S26A_signal_pept_1_Lys-AS"/>
</dbReference>
<comment type="catalytic activity">
    <reaction evidence="1 7">
        <text>Cleavage of hydrophobic, N-terminal signal or leader sequences from secreted and periplasmic proteins.</text>
        <dbReference type="EC" id="3.4.21.89"/>
    </reaction>
</comment>
<organism evidence="9 10">
    <name type="scientific">Cardiobacterium valvarum</name>
    <dbReference type="NCBI Taxonomy" id="194702"/>
    <lineage>
        <taxon>Bacteria</taxon>
        <taxon>Pseudomonadati</taxon>
        <taxon>Pseudomonadota</taxon>
        <taxon>Gammaproteobacteria</taxon>
        <taxon>Cardiobacteriales</taxon>
        <taxon>Cardiobacteriaceae</taxon>
        <taxon>Cardiobacterium</taxon>
    </lineage>
</organism>
<comment type="subcellular location">
    <subcellularLocation>
        <location evidence="7">Membrane</location>
        <topology evidence="7">Multi-pass membrane protein</topology>
    </subcellularLocation>
</comment>
<keyword evidence="7" id="KW-0645">Protease</keyword>
<accession>A0A381E4I4</accession>
<keyword evidence="10" id="KW-1185">Reference proteome</keyword>
<reference evidence="9 10" key="1">
    <citation type="submission" date="2018-06" db="EMBL/GenBank/DDBJ databases">
        <authorList>
            <consortium name="Pathogen Informatics"/>
            <person name="Doyle S."/>
        </authorList>
    </citation>
    <scope>NUCLEOTIDE SEQUENCE [LARGE SCALE GENOMIC DNA]</scope>
    <source>
        <strain evidence="9 10">NCTC13294</strain>
    </source>
</reference>
<dbReference type="OrthoDB" id="9815782at2"/>
<dbReference type="SUPFAM" id="SSF51306">
    <property type="entry name" value="LexA/Signal peptidase"/>
    <property type="match status" value="1"/>
</dbReference>
<evidence type="ECO:0000256" key="2">
    <source>
        <dbReference type="ARBA" id="ARBA00009370"/>
    </source>
</evidence>
<dbReference type="PANTHER" id="PTHR43390">
    <property type="entry name" value="SIGNAL PEPTIDASE I"/>
    <property type="match status" value="1"/>
</dbReference>
<evidence type="ECO:0000256" key="3">
    <source>
        <dbReference type="ARBA" id="ARBA00013208"/>
    </source>
</evidence>
<evidence type="ECO:0000256" key="4">
    <source>
        <dbReference type="ARBA" id="ARBA00019232"/>
    </source>
</evidence>
<dbReference type="InterPro" id="IPR000223">
    <property type="entry name" value="Pept_S26A_signal_pept_1"/>
</dbReference>
<keyword evidence="5 7" id="KW-0378">Hydrolase</keyword>
<evidence type="ECO:0000313" key="9">
    <source>
        <dbReference type="EMBL" id="SUX21083.1"/>
    </source>
</evidence>
<dbReference type="PROSITE" id="PS00760">
    <property type="entry name" value="SPASE_I_2"/>
    <property type="match status" value="1"/>
</dbReference>
<name>A0A381E4I4_9GAMM</name>
<dbReference type="InterPro" id="IPR036286">
    <property type="entry name" value="LexA/Signal_pep-like_sf"/>
</dbReference>
<evidence type="ECO:0000256" key="1">
    <source>
        <dbReference type="ARBA" id="ARBA00000677"/>
    </source>
</evidence>
<feature type="transmembrane region" description="Helical" evidence="7">
    <location>
        <begin position="6"/>
        <end position="32"/>
    </location>
</feature>
<dbReference type="RefSeq" id="WP_115611199.1">
    <property type="nucleotide sequence ID" value="NZ_JBHLZC010000001.1"/>
</dbReference>
<keyword evidence="7" id="KW-0472">Membrane</keyword>
<dbReference type="GO" id="GO:0009003">
    <property type="term" value="F:signal peptidase activity"/>
    <property type="evidence" value="ECO:0007669"/>
    <property type="project" value="UniProtKB-EC"/>
</dbReference>
<dbReference type="InterPro" id="IPR019758">
    <property type="entry name" value="Pept_S26A_signal_pept_1_CS"/>
</dbReference>
<evidence type="ECO:0000313" key="10">
    <source>
        <dbReference type="Proteomes" id="UP000254572"/>
    </source>
</evidence>
<evidence type="ECO:0000259" key="8">
    <source>
        <dbReference type="Pfam" id="PF10502"/>
    </source>
</evidence>